<dbReference type="SUPFAM" id="SSF54928">
    <property type="entry name" value="RNA-binding domain, RBD"/>
    <property type="match status" value="1"/>
</dbReference>
<dbReference type="SMART" id="SM00360">
    <property type="entry name" value="RRM"/>
    <property type="match status" value="1"/>
</dbReference>
<dbReference type="InterPro" id="IPR034228">
    <property type="entry name" value="Nop6_RRM"/>
</dbReference>
<name>A0ABD3M6M4_9STRA</name>
<keyword evidence="6" id="KW-1185">Reference proteome</keyword>
<dbReference type="InterPro" id="IPR012677">
    <property type="entry name" value="Nucleotide-bd_a/b_plait_sf"/>
</dbReference>
<feature type="compositionally biased region" description="Basic and acidic residues" evidence="3">
    <location>
        <begin position="378"/>
        <end position="387"/>
    </location>
</feature>
<dbReference type="PROSITE" id="PS50102">
    <property type="entry name" value="RRM"/>
    <property type="match status" value="1"/>
</dbReference>
<evidence type="ECO:0000256" key="1">
    <source>
        <dbReference type="ARBA" id="ARBA00022884"/>
    </source>
</evidence>
<evidence type="ECO:0000313" key="6">
    <source>
        <dbReference type="Proteomes" id="UP001530293"/>
    </source>
</evidence>
<dbReference type="Proteomes" id="UP001530293">
    <property type="component" value="Unassembled WGS sequence"/>
</dbReference>
<dbReference type="EMBL" id="JALLBG020000198">
    <property type="protein sequence ID" value="KAL3759691.1"/>
    <property type="molecule type" value="Genomic_DNA"/>
</dbReference>
<accession>A0ABD3M6M4</accession>
<dbReference type="PANTHER" id="PTHR23236">
    <property type="entry name" value="EUKARYOTIC TRANSLATION INITIATION FACTOR 4B/4H"/>
    <property type="match status" value="1"/>
</dbReference>
<feature type="compositionally biased region" description="Polar residues" evidence="3">
    <location>
        <begin position="476"/>
        <end position="486"/>
    </location>
</feature>
<organism evidence="5 6">
    <name type="scientific">Discostella pseudostelligera</name>
    <dbReference type="NCBI Taxonomy" id="259834"/>
    <lineage>
        <taxon>Eukaryota</taxon>
        <taxon>Sar</taxon>
        <taxon>Stramenopiles</taxon>
        <taxon>Ochrophyta</taxon>
        <taxon>Bacillariophyta</taxon>
        <taxon>Coscinodiscophyceae</taxon>
        <taxon>Thalassiosirophycidae</taxon>
        <taxon>Stephanodiscales</taxon>
        <taxon>Stephanodiscaceae</taxon>
        <taxon>Discostella</taxon>
    </lineage>
</organism>
<feature type="region of interest" description="Disordered" evidence="3">
    <location>
        <begin position="107"/>
        <end position="131"/>
    </location>
</feature>
<keyword evidence="1 2" id="KW-0694">RNA-binding</keyword>
<dbReference type="CDD" id="cd12400">
    <property type="entry name" value="RRM_Nop6"/>
    <property type="match status" value="1"/>
</dbReference>
<feature type="compositionally biased region" description="Gly residues" evidence="3">
    <location>
        <begin position="440"/>
        <end position="473"/>
    </location>
</feature>
<feature type="region of interest" description="Disordered" evidence="3">
    <location>
        <begin position="378"/>
        <end position="521"/>
    </location>
</feature>
<feature type="domain" description="RRM" evidence="4">
    <location>
        <begin position="211"/>
        <end position="296"/>
    </location>
</feature>
<dbReference type="Gene3D" id="3.30.70.330">
    <property type="match status" value="1"/>
</dbReference>
<dbReference type="PANTHER" id="PTHR23236:SF92">
    <property type="entry name" value="POLYADENYLATE-BINDING PROTEIN 1"/>
    <property type="match status" value="1"/>
</dbReference>
<comment type="caution">
    <text evidence="5">The sequence shown here is derived from an EMBL/GenBank/DDBJ whole genome shotgun (WGS) entry which is preliminary data.</text>
</comment>
<feature type="compositionally biased region" description="Basic residues" evidence="3">
    <location>
        <begin position="1"/>
        <end position="13"/>
    </location>
</feature>
<feature type="compositionally biased region" description="Low complexity" evidence="3">
    <location>
        <begin position="114"/>
        <end position="123"/>
    </location>
</feature>
<feature type="region of interest" description="Disordered" evidence="3">
    <location>
        <begin position="1"/>
        <end position="49"/>
    </location>
</feature>
<dbReference type="InterPro" id="IPR000504">
    <property type="entry name" value="RRM_dom"/>
</dbReference>
<dbReference type="AlphaFoldDB" id="A0ABD3M6M4"/>
<protein>
    <recommendedName>
        <fullName evidence="4">RRM domain-containing protein</fullName>
    </recommendedName>
</protein>
<reference evidence="5 6" key="1">
    <citation type="submission" date="2024-10" db="EMBL/GenBank/DDBJ databases">
        <title>Updated reference genomes for cyclostephanoid diatoms.</title>
        <authorList>
            <person name="Roberts W.R."/>
            <person name="Alverson A.J."/>
        </authorList>
    </citation>
    <scope>NUCLEOTIDE SEQUENCE [LARGE SCALE GENOMIC DNA]</scope>
    <source>
        <strain evidence="5 6">AJA232-27</strain>
    </source>
</reference>
<feature type="region of interest" description="Disordered" evidence="3">
    <location>
        <begin position="150"/>
        <end position="176"/>
    </location>
</feature>
<feature type="compositionally biased region" description="Basic and acidic residues" evidence="3">
    <location>
        <begin position="156"/>
        <end position="167"/>
    </location>
</feature>
<evidence type="ECO:0000256" key="3">
    <source>
        <dbReference type="SAM" id="MobiDB-lite"/>
    </source>
</evidence>
<dbReference type="InterPro" id="IPR035979">
    <property type="entry name" value="RBD_domain_sf"/>
</dbReference>
<dbReference type="Pfam" id="PF00076">
    <property type="entry name" value="RRM_1"/>
    <property type="match status" value="1"/>
</dbReference>
<evidence type="ECO:0000256" key="2">
    <source>
        <dbReference type="PROSITE-ProRule" id="PRU00176"/>
    </source>
</evidence>
<dbReference type="GO" id="GO:0003723">
    <property type="term" value="F:RNA binding"/>
    <property type="evidence" value="ECO:0007669"/>
    <property type="project" value="UniProtKB-UniRule"/>
</dbReference>
<evidence type="ECO:0000313" key="5">
    <source>
        <dbReference type="EMBL" id="KAL3759691.1"/>
    </source>
</evidence>
<gene>
    <name evidence="5" type="ORF">ACHAWU_010260</name>
</gene>
<evidence type="ECO:0000259" key="4">
    <source>
        <dbReference type="PROSITE" id="PS50102"/>
    </source>
</evidence>
<sequence>MAKKSAAKIRRNASRAAARGEEYTPPEPTTNSETVAYAGGGESDEVVQAKSSAAKKLEVTLAALPPDINAKERRSAKRKAEAIAVEESGCSDVTELMKWYARHKANTKKKNKKMASATAKSSAQPQLSEEEQAMFDTAKKLHTSLSAIENDTNLNSKERRSAKRKAEAIASEEAGGRDTTELLQWYESIAPPPTTTSTTNTESNSGKKIPYIIFVGQLSYTTTTEMLFQHFQSTLGPTLLPTQESMKIRLLTDEKTKKSRGMAFLELDSPELMYECLKLHLTFLDGRRINVERSAGGGTASKKARITSYREHQSQYISETIDNILASFTKNGDIEREELDEGVIALCKRHSASVVEAALREYVEEKKERKIKYEESLRDGTTRKKEGEEEEGLEFRNPSAFLTHMIGRIAEEGIGNSNKGSSGGSSTGRKRNSTDDTGGRDGGAGRGRSDCGRGGGGGRGSGADGRGGRGGRGLKPTSSILQQSGVDMSISSRRRGGDGSSKIEQIFPSMSRGRGRGRGYM</sequence>
<proteinExistence type="predicted"/>